<feature type="compositionally biased region" description="Basic and acidic residues" evidence="7">
    <location>
        <begin position="101"/>
        <end position="116"/>
    </location>
</feature>
<dbReference type="SUPFAM" id="SSF57716">
    <property type="entry name" value="Glucocorticoid receptor-like (DNA-binding domain)"/>
    <property type="match status" value="1"/>
</dbReference>
<evidence type="ECO:0000256" key="3">
    <source>
        <dbReference type="ARBA" id="ARBA00022833"/>
    </source>
</evidence>
<keyword evidence="5" id="KW-0539">Nucleus</keyword>
<dbReference type="SMART" id="SM00692">
    <property type="entry name" value="DM3"/>
    <property type="match status" value="1"/>
</dbReference>
<dbReference type="PANTHER" id="PTHR45935:SF15">
    <property type="entry name" value="SCAN BOX DOMAIN-CONTAINING PROTEIN"/>
    <property type="match status" value="1"/>
</dbReference>
<dbReference type="Gene3D" id="1.10.4020.10">
    <property type="entry name" value="DNA breaking-rejoining enzymes"/>
    <property type="match status" value="1"/>
</dbReference>
<dbReference type="InterPro" id="IPR038269">
    <property type="entry name" value="SCAN_sf"/>
</dbReference>
<evidence type="ECO:0000256" key="5">
    <source>
        <dbReference type="ARBA" id="ARBA00023242"/>
    </source>
</evidence>
<dbReference type="Pfam" id="PF02023">
    <property type="entry name" value="SCAN"/>
    <property type="match status" value="1"/>
</dbReference>
<dbReference type="Proteomes" id="UP000472272">
    <property type="component" value="Chromosome 2"/>
</dbReference>
<feature type="compositionally biased region" description="Low complexity" evidence="7">
    <location>
        <begin position="341"/>
        <end position="361"/>
    </location>
</feature>
<dbReference type="GeneTree" id="ENSGT00940000154715"/>
<feature type="domain" description="SCAN box" evidence="8">
    <location>
        <begin position="193"/>
        <end position="274"/>
    </location>
</feature>
<sequence>MVKSCCAINCNNKFLLGNNISFHRFPLGKKDLLKKWVWNIRRKNFTPTRHHVICSEHFCETDYLENVASGRRYLKPEAIPTMFNIPERLKKGGKKRRPHVRRDPPPSRQLKTKESDAEVPSPGSDVVGLEHSYSLPASPARDLRLASVREHGLTDPTAGKGPRFLQPRPWRECRERTWQNISEEPVDNSDAHRQRFRQFRYEEVKGPRELCDRLWDLCHQWLKPGKHTKLQILELVILEQFLASLPWEMQDYVKEEQPANCDSAVTLAEDFLKRRQGEEVRRPLAEMAANLPESEKAPSEVRRSLRVRRPTRKGDGSCALLEDEPASDNNQAEIIQAEVPASEEVVSQEEVSSVTEAAEIVPVSDGWQSDDEGELCGAPCEGSEGTEMEENSRGLGRTKRRQGSEAPEKGKKKRAEANGQHHSQHFGERDGCADPDDDVVVLLKPFTGGDHAARLPHRPAVKGAGRSVQGAEAYRCLRAGGVDAAGARVECVISFLEEEVQLPVFRPDPSAARHLGLEVVPGQHGGPVGFVPQVVVPDEVEDKGGRFFLHGLRTVVDEQEGGGLGRQEQEQAEEVEPQETAAPAEGPHAAQEPHHHGDGPDANQGVRHDVHGGRRNLQDGDEVSLVEEEP</sequence>
<feature type="compositionally biased region" description="Acidic residues" evidence="7">
    <location>
        <begin position="619"/>
        <end position="630"/>
    </location>
</feature>
<feature type="compositionally biased region" description="Basic residues" evidence="7">
    <location>
        <begin position="91"/>
        <end position="100"/>
    </location>
</feature>
<reference evidence="10 11" key="1">
    <citation type="journal article" date="2019" name="Proc. Natl. Acad. Sci. U.S.A.">
        <title>Regulatory changes in pterin and carotenoid genes underlie balanced color polymorphisms in the wall lizard.</title>
        <authorList>
            <person name="Andrade P."/>
            <person name="Pinho C."/>
            <person name="Perez I de Lanuza G."/>
            <person name="Afonso S."/>
            <person name="Brejcha J."/>
            <person name="Rubin C.J."/>
            <person name="Wallerman O."/>
            <person name="Pereira P."/>
            <person name="Sabatino S.J."/>
            <person name="Bellati A."/>
            <person name="Pellitteri-Rosa D."/>
            <person name="Bosakova Z."/>
            <person name="Bunikis I."/>
            <person name="Carretero M.A."/>
            <person name="Feiner N."/>
            <person name="Marsik P."/>
            <person name="Pauperio F."/>
            <person name="Salvi D."/>
            <person name="Soler L."/>
            <person name="While G.M."/>
            <person name="Uller T."/>
            <person name="Font E."/>
            <person name="Andersson L."/>
            <person name="Carneiro M."/>
        </authorList>
    </citation>
    <scope>NUCLEOTIDE SEQUENCE</scope>
</reference>
<keyword evidence="2 6" id="KW-0863">Zinc-finger</keyword>
<organism evidence="10 11">
    <name type="scientific">Podarcis muralis</name>
    <name type="common">Wall lizard</name>
    <name type="synonym">Lacerta muralis</name>
    <dbReference type="NCBI Taxonomy" id="64176"/>
    <lineage>
        <taxon>Eukaryota</taxon>
        <taxon>Metazoa</taxon>
        <taxon>Chordata</taxon>
        <taxon>Craniata</taxon>
        <taxon>Vertebrata</taxon>
        <taxon>Euteleostomi</taxon>
        <taxon>Lepidosauria</taxon>
        <taxon>Squamata</taxon>
        <taxon>Bifurcata</taxon>
        <taxon>Unidentata</taxon>
        <taxon>Episquamata</taxon>
        <taxon>Laterata</taxon>
        <taxon>Lacertibaenia</taxon>
        <taxon>Lacertidae</taxon>
        <taxon>Podarcis</taxon>
    </lineage>
</organism>
<evidence type="ECO:0008006" key="12">
    <source>
        <dbReference type="Google" id="ProtNLM"/>
    </source>
</evidence>
<feature type="compositionally biased region" description="Basic and acidic residues" evidence="7">
    <location>
        <begin position="606"/>
        <end position="618"/>
    </location>
</feature>
<dbReference type="InterPro" id="IPR006612">
    <property type="entry name" value="THAP_Znf"/>
</dbReference>
<feature type="region of interest" description="Disordered" evidence="7">
    <location>
        <begin position="291"/>
        <end position="329"/>
    </location>
</feature>
<evidence type="ECO:0000256" key="1">
    <source>
        <dbReference type="ARBA" id="ARBA00022723"/>
    </source>
</evidence>
<keyword evidence="3" id="KW-0862">Zinc</keyword>
<feature type="region of interest" description="Disordered" evidence="7">
    <location>
        <begin position="558"/>
        <end position="630"/>
    </location>
</feature>
<evidence type="ECO:0000256" key="2">
    <source>
        <dbReference type="ARBA" id="ARBA00022771"/>
    </source>
</evidence>
<dbReference type="CDD" id="cd07936">
    <property type="entry name" value="SCAN"/>
    <property type="match status" value="1"/>
</dbReference>
<feature type="domain" description="THAP-type" evidence="9">
    <location>
        <begin position="1"/>
        <end position="83"/>
    </location>
</feature>
<keyword evidence="1" id="KW-0479">Metal-binding</keyword>
<dbReference type="InterPro" id="IPR038441">
    <property type="entry name" value="THAP_Znf_sf"/>
</dbReference>
<feature type="region of interest" description="Disordered" evidence="7">
    <location>
        <begin position="85"/>
        <end position="131"/>
    </location>
</feature>
<proteinExistence type="predicted"/>
<evidence type="ECO:0000313" key="11">
    <source>
        <dbReference type="Proteomes" id="UP000472272"/>
    </source>
</evidence>
<dbReference type="SUPFAM" id="SSF47353">
    <property type="entry name" value="Retrovirus capsid dimerization domain-like"/>
    <property type="match status" value="1"/>
</dbReference>
<dbReference type="InterPro" id="IPR050916">
    <property type="entry name" value="SCAN-C2H2_zinc_finger"/>
</dbReference>
<feature type="compositionally biased region" description="Basic and acidic residues" evidence="7">
    <location>
        <begin position="293"/>
        <end position="303"/>
    </location>
</feature>
<evidence type="ECO:0000256" key="7">
    <source>
        <dbReference type="SAM" id="MobiDB-lite"/>
    </source>
</evidence>
<dbReference type="Pfam" id="PF05485">
    <property type="entry name" value="THAP"/>
    <property type="match status" value="1"/>
</dbReference>
<dbReference type="GO" id="GO:0003677">
    <property type="term" value="F:DNA binding"/>
    <property type="evidence" value="ECO:0007669"/>
    <property type="project" value="UniProtKB-UniRule"/>
</dbReference>
<keyword evidence="11" id="KW-1185">Reference proteome</keyword>
<dbReference type="Gene3D" id="6.20.210.20">
    <property type="entry name" value="THAP domain"/>
    <property type="match status" value="1"/>
</dbReference>
<dbReference type="PROSITE" id="PS50804">
    <property type="entry name" value="SCAN_BOX"/>
    <property type="match status" value="1"/>
</dbReference>
<evidence type="ECO:0000256" key="6">
    <source>
        <dbReference type="PROSITE-ProRule" id="PRU00309"/>
    </source>
</evidence>
<evidence type="ECO:0000256" key="4">
    <source>
        <dbReference type="ARBA" id="ARBA00023125"/>
    </source>
</evidence>
<evidence type="ECO:0000313" key="10">
    <source>
        <dbReference type="Ensembl" id="ENSPMRP00000001446.1"/>
    </source>
</evidence>
<name>A0A670HPK1_PODMU</name>
<dbReference type="SMART" id="SM00980">
    <property type="entry name" value="THAP"/>
    <property type="match status" value="1"/>
</dbReference>
<dbReference type="FunFam" id="1.10.4020.10:FF:000001">
    <property type="entry name" value="zinc finger protein 263 isoform X1"/>
    <property type="match status" value="1"/>
</dbReference>
<reference evidence="10" key="2">
    <citation type="submission" date="2025-08" db="UniProtKB">
        <authorList>
            <consortium name="Ensembl"/>
        </authorList>
    </citation>
    <scope>IDENTIFICATION</scope>
</reference>
<dbReference type="Ensembl" id="ENSPMRT00000001534.1">
    <property type="protein sequence ID" value="ENSPMRP00000001446.1"/>
    <property type="gene ID" value="ENSPMRG00000001082.1"/>
</dbReference>
<protein>
    <recommendedName>
        <fullName evidence="12">THAP-type domain-containing protein</fullName>
    </recommendedName>
</protein>
<dbReference type="AlphaFoldDB" id="A0A670HPK1"/>
<reference evidence="10" key="3">
    <citation type="submission" date="2025-09" db="UniProtKB">
        <authorList>
            <consortium name="Ensembl"/>
        </authorList>
    </citation>
    <scope>IDENTIFICATION</scope>
</reference>
<dbReference type="GO" id="GO:0008270">
    <property type="term" value="F:zinc ion binding"/>
    <property type="evidence" value="ECO:0007669"/>
    <property type="project" value="UniProtKB-KW"/>
</dbReference>
<dbReference type="PANTHER" id="PTHR45935">
    <property type="entry name" value="PROTEIN ZBED8-RELATED"/>
    <property type="match status" value="1"/>
</dbReference>
<dbReference type="InterPro" id="IPR003309">
    <property type="entry name" value="SCAN_dom"/>
</dbReference>
<evidence type="ECO:0000259" key="8">
    <source>
        <dbReference type="PROSITE" id="PS50804"/>
    </source>
</evidence>
<dbReference type="PROSITE" id="PS50950">
    <property type="entry name" value="ZF_THAP"/>
    <property type="match status" value="1"/>
</dbReference>
<evidence type="ECO:0000259" key="9">
    <source>
        <dbReference type="PROSITE" id="PS50950"/>
    </source>
</evidence>
<accession>A0A670HPK1</accession>
<keyword evidence="4 6" id="KW-0238">DNA-binding</keyword>
<dbReference type="SMART" id="SM00431">
    <property type="entry name" value="SCAN"/>
    <property type="match status" value="1"/>
</dbReference>
<feature type="region of interest" description="Disordered" evidence="7">
    <location>
        <begin position="341"/>
        <end position="434"/>
    </location>
</feature>